<dbReference type="AlphaFoldDB" id="A0A563VMU6"/>
<feature type="compositionally biased region" description="Low complexity" evidence="8">
    <location>
        <begin position="248"/>
        <end position="258"/>
    </location>
</feature>
<evidence type="ECO:0000256" key="7">
    <source>
        <dbReference type="RuleBase" id="RU361166"/>
    </source>
</evidence>
<sequence length="846" mass="93840">MSNVVANTDYSLVQEWNGGFKSELFFTPIDNIVRDWRIEFEADFDIRGIWGARIVSQEGERYILAPEDENRQYNANQTSKITIVANTSSGDSPLVNQLKFFDSASEVTEVETSTGSNDSNNKNSDNSEIDLDYNLVQEWNGGFKSELFLTPIDNIVQGWRIEFEADFDIRGIWGARVVSQEGERYILAPEDENRQYNANQTSKITIVANTSADDSSVVENLTFHELGLGATDVETPTNTDDHSDSNDENGNNNNDVSNENDIVLDYNLIQEWNGGFKSELFLTPDETVNGWRIEFEADFDIRGIWGARIVSQEGERYILAPEDENRQYSANQSSKITIVADTPDGESSSVDNLTFYDSASDISETETPTDNDGNDGNDSNGGNDNTNFSSGQFRYGEAVQKSLLFYEAQRSGDLPNNNRVEWRSDSALNDGSDVGRDLTGGYYDAGDHVKFGMPMAESMTTVAWGGIEYKTAYKDMGQWNELLDTVKWGTDWILKAHVNPEGKTQEVYVQVGNGFADHAYWGAPEEMTMARPAYKIDANKPGTDISADYAASLASASILFRGENNAYADRLLNEAKQLYEFAENNLGKYSDSVPEVNPFYTSWSGYGDELIWGATWLHKATGEQQYLDKAKQYAQQYGINPGYSTLSWDSKNAGSLVLLAQTGDNYYVNLAENWLDDWLPGGNAVSYTNGGLAWSGKWGSLRTTSNTAFLAGVYHDTVDSDSSYHNFVTEQIDYILGDNPRNSSYVVGFGENPPENPHHRAASGVNNINISQSNENILYGALVGGPKSANDWDWQDDRTDYIGNEVALDYNAGYTGAVAYLYDKYGGNPLTETELDALVGIDVSGV</sequence>
<feature type="active site" evidence="6">
    <location>
        <position position="805"/>
    </location>
</feature>
<comment type="catalytic activity">
    <reaction evidence="7">
        <text>Endohydrolysis of (1-&gt;4)-beta-D-glucosidic linkages in cellulose, lichenin and cereal beta-D-glucans.</text>
        <dbReference type="EC" id="3.2.1.4"/>
    </reaction>
</comment>
<dbReference type="Pfam" id="PF00759">
    <property type="entry name" value="Glyco_hydro_9"/>
    <property type="match status" value="1"/>
</dbReference>
<feature type="domain" description="Glycoside hydrolase family 9" evidence="9">
    <location>
        <begin position="395"/>
        <end position="817"/>
    </location>
</feature>
<dbReference type="InterPro" id="IPR012291">
    <property type="entry name" value="CBM2_carb-bd_dom_sf"/>
</dbReference>
<dbReference type="PROSITE" id="PS00698">
    <property type="entry name" value="GH9_3"/>
    <property type="match status" value="1"/>
</dbReference>
<proteinExistence type="inferred from homology"/>
<feature type="compositionally biased region" description="Acidic residues" evidence="8">
    <location>
        <begin position="363"/>
        <end position="375"/>
    </location>
</feature>
<dbReference type="InterPro" id="IPR001701">
    <property type="entry name" value="Glyco_hydro_9"/>
</dbReference>
<keyword evidence="7" id="KW-0136">Cellulose degradation</keyword>
<keyword evidence="2 5" id="KW-0119">Carbohydrate metabolism</keyword>
<keyword evidence="11" id="KW-1185">Reference proteome</keyword>
<feature type="compositionally biased region" description="Low complexity" evidence="8">
    <location>
        <begin position="376"/>
        <end position="391"/>
    </location>
</feature>
<comment type="similarity">
    <text evidence="5 7">Belongs to the glycosyl hydrolase 9 (cellulase E) family.</text>
</comment>
<dbReference type="RefSeq" id="WP_144870776.1">
    <property type="nucleotide sequence ID" value="NZ_LR213912.1"/>
</dbReference>
<keyword evidence="3 5" id="KW-0326">Glycosidase</keyword>
<dbReference type="Proteomes" id="UP000320055">
    <property type="component" value="Unassembled WGS sequence"/>
</dbReference>
<dbReference type="InterPro" id="IPR008965">
    <property type="entry name" value="CBM2/CBM3_carb-bd_dom_sf"/>
</dbReference>
<organism evidence="10 11">
    <name type="scientific">Hyella patelloides LEGE 07179</name>
    <dbReference type="NCBI Taxonomy" id="945734"/>
    <lineage>
        <taxon>Bacteria</taxon>
        <taxon>Bacillati</taxon>
        <taxon>Cyanobacteriota</taxon>
        <taxon>Cyanophyceae</taxon>
        <taxon>Pleurocapsales</taxon>
        <taxon>Hyellaceae</taxon>
        <taxon>Hyella</taxon>
    </lineage>
</organism>
<dbReference type="InterPro" id="IPR012341">
    <property type="entry name" value="6hp_glycosidase-like_sf"/>
</dbReference>
<dbReference type="GO" id="GO:0008810">
    <property type="term" value="F:cellulase activity"/>
    <property type="evidence" value="ECO:0007669"/>
    <property type="project" value="UniProtKB-EC"/>
</dbReference>
<dbReference type="OrthoDB" id="9758662at2"/>
<evidence type="ECO:0000256" key="1">
    <source>
        <dbReference type="ARBA" id="ARBA00022801"/>
    </source>
</evidence>
<feature type="region of interest" description="Disordered" evidence="8">
    <location>
        <begin position="229"/>
        <end position="258"/>
    </location>
</feature>
<evidence type="ECO:0000313" key="11">
    <source>
        <dbReference type="Proteomes" id="UP000320055"/>
    </source>
</evidence>
<dbReference type="InterPro" id="IPR008928">
    <property type="entry name" value="6-hairpin_glycosidase_sf"/>
</dbReference>
<keyword evidence="4 5" id="KW-0624">Polysaccharide degradation</keyword>
<evidence type="ECO:0000256" key="4">
    <source>
        <dbReference type="ARBA" id="ARBA00023326"/>
    </source>
</evidence>
<evidence type="ECO:0000256" key="6">
    <source>
        <dbReference type="PROSITE-ProRule" id="PRU10060"/>
    </source>
</evidence>
<keyword evidence="1 5" id="KW-0378">Hydrolase</keyword>
<dbReference type="GO" id="GO:0030245">
    <property type="term" value="P:cellulose catabolic process"/>
    <property type="evidence" value="ECO:0007669"/>
    <property type="project" value="UniProtKB-KW"/>
</dbReference>
<dbReference type="EC" id="3.2.1.4" evidence="7"/>
<evidence type="ECO:0000313" key="10">
    <source>
        <dbReference type="EMBL" id="VEP12732.1"/>
    </source>
</evidence>
<reference evidence="10 11" key="1">
    <citation type="submission" date="2019-01" db="EMBL/GenBank/DDBJ databases">
        <authorList>
            <person name="Brito A."/>
        </authorList>
    </citation>
    <scope>NUCLEOTIDE SEQUENCE [LARGE SCALE GENOMIC DNA]</scope>
    <source>
        <strain evidence="10">1</strain>
    </source>
</reference>
<evidence type="ECO:0000256" key="2">
    <source>
        <dbReference type="ARBA" id="ARBA00023277"/>
    </source>
</evidence>
<name>A0A563VMU6_9CYAN</name>
<dbReference type="EMBL" id="CAACVJ010000070">
    <property type="protein sequence ID" value="VEP12732.1"/>
    <property type="molecule type" value="Genomic_DNA"/>
</dbReference>
<dbReference type="PROSITE" id="PS00592">
    <property type="entry name" value="GH9_2"/>
    <property type="match status" value="1"/>
</dbReference>
<dbReference type="Gene3D" id="2.60.40.290">
    <property type="match status" value="3"/>
</dbReference>
<evidence type="ECO:0000256" key="5">
    <source>
        <dbReference type="PROSITE-ProRule" id="PRU10059"/>
    </source>
</evidence>
<dbReference type="PANTHER" id="PTHR22298">
    <property type="entry name" value="ENDO-1,4-BETA-GLUCANASE"/>
    <property type="match status" value="1"/>
</dbReference>
<accession>A0A563VMU6</accession>
<feature type="active site" evidence="6">
    <location>
        <position position="796"/>
    </location>
</feature>
<dbReference type="InterPro" id="IPR033126">
    <property type="entry name" value="Glyco_hydro_9_Asp/Glu_AS"/>
</dbReference>
<feature type="active site" evidence="5">
    <location>
        <position position="758"/>
    </location>
</feature>
<gene>
    <name evidence="10" type="ORF">H1P_1610012</name>
</gene>
<evidence type="ECO:0000259" key="9">
    <source>
        <dbReference type="Pfam" id="PF00759"/>
    </source>
</evidence>
<dbReference type="SUPFAM" id="SSF48208">
    <property type="entry name" value="Six-hairpin glycosidases"/>
    <property type="match status" value="1"/>
</dbReference>
<dbReference type="InterPro" id="IPR018221">
    <property type="entry name" value="Glyco_hydro_9_His_AS"/>
</dbReference>
<dbReference type="SUPFAM" id="SSF49384">
    <property type="entry name" value="Carbohydrate-binding domain"/>
    <property type="match status" value="3"/>
</dbReference>
<feature type="region of interest" description="Disordered" evidence="8">
    <location>
        <begin position="360"/>
        <end position="391"/>
    </location>
</feature>
<evidence type="ECO:0000256" key="8">
    <source>
        <dbReference type="SAM" id="MobiDB-lite"/>
    </source>
</evidence>
<protein>
    <recommendedName>
        <fullName evidence="7">Endoglucanase</fullName>
        <ecNumber evidence="7">3.2.1.4</ecNumber>
    </recommendedName>
</protein>
<dbReference type="GO" id="GO:0030247">
    <property type="term" value="F:polysaccharide binding"/>
    <property type="evidence" value="ECO:0007669"/>
    <property type="project" value="InterPro"/>
</dbReference>
<evidence type="ECO:0000256" key="3">
    <source>
        <dbReference type="ARBA" id="ARBA00023295"/>
    </source>
</evidence>
<dbReference type="Gene3D" id="1.50.10.10">
    <property type="match status" value="1"/>
</dbReference>